<keyword evidence="1" id="KW-0472">Membrane</keyword>
<keyword evidence="1" id="KW-1133">Transmembrane helix</keyword>
<sequence>MKKYLGGVNGAIKENKGIFLCILLFFLIGLVLGSYTVFYMSEVDKKELSSYYTNFIGVLKNNPINYTGIIWDSIKNNLIFIVIIILLGFTIIGTPFILIMDLIKGYIIGFTFSMLVAIMGNKGILMAFIALVPQNIVFIICVFVSSIIALKYSIIRLKTKVSQKADISSKFSKEYINSYIFIIIMLVFGILIETYISPNLIRLVITKMIS</sequence>
<proteinExistence type="predicted"/>
<gene>
    <name evidence="2" type="ORF">SAMN02745163_02207</name>
</gene>
<evidence type="ECO:0000313" key="2">
    <source>
        <dbReference type="EMBL" id="SHJ58709.1"/>
    </source>
</evidence>
<feature type="transmembrane region" description="Helical" evidence="1">
    <location>
        <begin position="176"/>
        <end position="196"/>
    </location>
</feature>
<feature type="transmembrane region" description="Helical" evidence="1">
    <location>
        <begin position="20"/>
        <end position="40"/>
    </location>
</feature>
<dbReference type="OrthoDB" id="1707382at2"/>
<dbReference type="Pfam" id="PF01944">
    <property type="entry name" value="SpoIIM"/>
    <property type="match status" value="1"/>
</dbReference>
<organism evidence="2 3">
    <name type="scientific">Clostridium cavendishii DSM 21758</name>
    <dbReference type="NCBI Taxonomy" id="1121302"/>
    <lineage>
        <taxon>Bacteria</taxon>
        <taxon>Bacillati</taxon>
        <taxon>Bacillota</taxon>
        <taxon>Clostridia</taxon>
        <taxon>Eubacteriales</taxon>
        <taxon>Clostridiaceae</taxon>
        <taxon>Clostridium</taxon>
    </lineage>
</organism>
<accession>A0A1M6KIJ6</accession>
<keyword evidence="1" id="KW-0812">Transmembrane</keyword>
<dbReference type="STRING" id="1121302.SAMN02745163_02207"/>
<dbReference type="EMBL" id="FQZB01000009">
    <property type="protein sequence ID" value="SHJ58709.1"/>
    <property type="molecule type" value="Genomic_DNA"/>
</dbReference>
<feature type="transmembrane region" description="Helical" evidence="1">
    <location>
        <begin position="78"/>
        <end position="99"/>
    </location>
</feature>
<dbReference type="InterPro" id="IPR014196">
    <property type="entry name" value="SpoIIM"/>
</dbReference>
<evidence type="ECO:0000313" key="3">
    <source>
        <dbReference type="Proteomes" id="UP000184310"/>
    </source>
</evidence>
<name>A0A1M6KIJ6_9CLOT</name>
<reference evidence="2 3" key="1">
    <citation type="submission" date="2016-11" db="EMBL/GenBank/DDBJ databases">
        <authorList>
            <person name="Jaros S."/>
            <person name="Januszkiewicz K."/>
            <person name="Wedrychowicz H."/>
        </authorList>
    </citation>
    <scope>NUCLEOTIDE SEQUENCE [LARGE SCALE GENOMIC DNA]</scope>
    <source>
        <strain evidence="2 3">DSM 21758</strain>
    </source>
</reference>
<dbReference type="RefSeq" id="WP_159433234.1">
    <property type="nucleotide sequence ID" value="NZ_FQZB01000009.1"/>
</dbReference>
<feature type="transmembrane region" description="Helical" evidence="1">
    <location>
        <begin position="136"/>
        <end position="155"/>
    </location>
</feature>
<keyword evidence="3" id="KW-1185">Reference proteome</keyword>
<feature type="transmembrane region" description="Helical" evidence="1">
    <location>
        <begin position="106"/>
        <end position="130"/>
    </location>
</feature>
<dbReference type="Proteomes" id="UP000184310">
    <property type="component" value="Unassembled WGS sequence"/>
</dbReference>
<dbReference type="InterPro" id="IPR002798">
    <property type="entry name" value="SpoIIM-like"/>
</dbReference>
<protein>
    <submittedName>
        <fullName evidence="2">Stage II sporulation protein M</fullName>
    </submittedName>
</protein>
<dbReference type="AlphaFoldDB" id="A0A1M6KIJ6"/>
<dbReference type="PIRSF" id="PIRSF038973">
    <property type="entry name" value="SpoIIM"/>
    <property type="match status" value="1"/>
</dbReference>
<dbReference type="NCBIfam" id="TIGR02831">
    <property type="entry name" value="spo_II_M"/>
    <property type="match status" value="1"/>
</dbReference>
<evidence type="ECO:0000256" key="1">
    <source>
        <dbReference type="SAM" id="Phobius"/>
    </source>
</evidence>